<dbReference type="Proteomes" id="UP001626603">
    <property type="component" value="Chromosome"/>
</dbReference>
<proteinExistence type="predicted"/>
<evidence type="ECO:0000313" key="1">
    <source>
        <dbReference type="EMBL" id="WOX56590.1"/>
    </source>
</evidence>
<sequence>MDEFDGVLVMLMAAGGRIAGRTTIQKLGYFSTIPEVIQAHYRPHYYGPYSADIAGAIQALVSYGFIEERVEMPDAPGSASTPDWKRYTYSLTGDGEKLVRRLKEEHPSEALEIEEIVGVCRDTANLDSRVLSWAAKVHYIQTREKRDMPHDEIREIARTLNWDLTEEQIGRGVALLKNLHFA</sequence>
<reference evidence="1 2" key="1">
    <citation type="submission" date="2023-10" db="EMBL/GenBank/DDBJ databases">
        <title>The complete genome sequence of Methanoculleus palmolei DSM 4273.</title>
        <authorList>
            <person name="Lai S.-J."/>
            <person name="You Y.-T."/>
            <person name="Chen S.-C."/>
        </authorList>
    </citation>
    <scope>NUCLEOTIDE SEQUENCE [LARGE SCALE GENOMIC DNA]</scope>
    <source>
        <strain evidence="1 2">DSM 4273</strain>
    </source>
</reference>
<protein>
    <recommendedName>
        <fullName evidence="3">Transcriptional regulator, PadR-like family</fullName>
    </recommendedName>
</protein>
<evidence type="ECO:0008006" key="3">
    <source>
        <dbReference type="Google" id="ProtNLM"/>
    </source>
</evidence>
<keyword evidence="2" id="KW-1185">Reference proteome</keyword>
<evidence type="ECO:0000313" key="2">
    <source>
        <dbReference type="Proteomes" id="UP001626603"/>
    </source>
</evidence>
<dbReference type="EMBL" id="CP137641">
    <property type="protein sequence ID" value="WOX56590.1"/>
    <property type="molecule type" value="Genomic_DNA"/>
</dbReference>
<name>A0ABD8AAN5_9EURY</name>
<gene>
    <name evidence="1" type="ORF">R6Y95_04445</name>
</gene>
<organism evidence="1 2">
    <name type="scientific">Methanoculleus palmolei</name>
    <dbReference type="NCBI Taxonomy" id="72612"/>
    <lineage>
        <taxon>Archaea</taxon>
        <taxon>Methanobacteriati</taxon>
        <taxon>Methanobacteriota</taxon>
        <taxon>Stenosarchaea group</taxon>
        <taxon>Methanomicrobia</taxon>
        <taxon>Methanomicrobiales</taxon>
        <taxon>Methanomicrobiaceae</taxon>
        <taxon>Methanoculleus</taxon>
    </lineage>
</organism>
<dbReference type="AlphaFoldDB" id="A0ABD8AAN5"/>
<accession>A0ABD8AAN5</accession>